<dbReference type="AlphaFoldDB" id="A0A0F5MNQ3"/>
<keyword evidence="7" id="KW-1185">Reference proteome</keyword>
<dbReference type="GO" id="GO:0003677">
    <property type="term" value="F:DNA binding"/>
    <property type="evidence" value="ECO:0007669"/>
    <property type="project" value="UniProtKB-KW"/>
</dbReference>
<comment type="similarity">
    <text evidence="2">Belongs to the transposase mutator family.</text>
</comment>
<evidence type="ECO:0000256" key="4">
    <source>
        <dbReference type="ARBA" id="ARBA00023125"/>
    </source>
</evidence>
<keyword evidence="5" id="KW-0233">DNA recombination</keyword>
<gene>
    <name evidence="6" type="ORF">SZ25_00587</name>
</gene>
<accession>A0A0F5MNQ3</accession>
<evidence type="ECO:0000313" key="6">
    <source>
        <dbReference type="EMBL" id="KKB96321.1"/>
    </source>
</evidence>
<dbReference type="GO" id="GO:0004803">
    <property type="term" value="F:transposase activity"/>
    <property type="evidence" value="ECO:0007669"/>
    <property type="project" value="InterPro"/>
</dbReference>
<organism evidence="6 7">
    <name type="scientific">Candidatus Arcanibacter lacustris</name>
    <dbReference type="NCBI Taxonomy" id="1607817"/>
    <lineage>
        <taxon>Bacteria</taxon>
        <taxon>Pseudomonadati</taxon>
        <taxon>Pseudomonadota</taxon>
        <taxon>Alphaproteobacteria</taxon>
        <taxon>Rickettsiales</taxon>
        <taxon>Candidatus Arcanibacter</taxon>
    </lineage>
</organism>
<dbReference type="Proteomes" id="UP000033358">
    <property type="component" value="Unassembled WGS sequence"/>
</dbReference>
<evidence type="ECO:0000256" key="5">
    <source>
        <dbReference type="ARBA" id="ARBA00023172"/>
    </source>
</evidence>
<comment type="caution">
    <text evidence="6">The sequence shown here is derived from an EMBL/GenBank/DDBJ whole genome shotgun (WGS) entry which is preliminary data.</text>
</comment>
<dbReference type="EMBL" id="JYHA01000090">
    <property type="protein sequence ID" value="KKB96321.1"/>
    <property type="molecule type" value="Genomic_DNA"/>
</dbReference>
<keyword evidence="3" id="KW-0815">Transposition</keyword>
<name>A0A0F5MNQ3_9RICK</name>
<evidence type="ECO:0000313" key="7">
    <source>
        <dbReference type="Proteomes" id="UP000033358"/>
    </source>
</evidence>
<comment type="function">
    <text evidence="1">Required for the transposition of the insertion element.</text>
</comment>
<protein>
    <recommendedName>
        <fullName evidence="8">Transposase</fullName>
    </recommendedName>
</protein>
<sequence length="96" mass="11350">MKESGFKDKGKWGVILEVLSRYLRILYLLIFLEPEPQEFKPFVLEFLKYNQEQVNELVLNLYRKGLTTRDVSDIMKDFFGTDISFSTVSNLAEKFM</sequence>
<dbReference type="InterPro" id="IPR001207">
    <property type="entry name" value="Transposase_mutator"/>
</dbReference>
<proteinExistence type="inferred from homology"/>
<evidence type="ECO:0000256" key="2">
    <source>
        <dbReference type="ARBA" id="ARBA00010961"/>
    </source>
</evidence>
<keyword evidence="4" id="KW-0238">DNA-binding</keyword>
<dbReference type="Pfam" id="PF00872">
    <property type="entry name" value="Transposase_mut"/>
    <property type="match status" value="1"/>
</dbReference>
<evidence type="ECO:0000256" key="1">
    <source>
        <dbReference type="ARBA" id="ARBA00002190"/>
    </source>
</evidence>
<reference evidence="6 7" key="1">
    <citation type="submission" date="2015-02" db="EMBL/GenBank/DDBJ databases">
        <title>Single cell genomics of a rare environmental alphaproteobacterium provides unique insights into Rickettsiaceae evolution.</title>
        <authorList>
            <person name="Martijn J."/>
            <person name="Schulz F."/>
            <person name="Zaremba-Niedzwiedzka K."/>
            <person name="Viklund J."/>
            <person name="Stepanauskas R."/>
            <person name="Andersson S.G.E."/>
            <person name="Horn M."/>
            <person name="Guy L."/>
            <person name="Ettema T.J.G."/>
        </authorList>
    </citation>
    <scope>NUCLEOTIDE SEQUENCE [LARGE SCALE GENOMIC DNA]</scope>
    <source>
        <strain evidence="6 7">SCGC AAA041-L04</strain>
    </source>
</reference>
<dbReference type="GO" id="GO:0006313">
    <property type="term" value="P:DNA transposition"/>
    <property type="evidence" value="ECO:0007669"/>
    <property type="project" value="InterPro"/>
</dbReference>
<evidence type="ECO:0000256" key="3">
    <source>
        <dbReference type="ARBA" id="ARBA00022578"/>
    </source>
</evidence>
<evidence type="ECO:0008006" key="8">
    <source>
        <dbReference type="Google" id="ProtNLM"/>
    </source>
</evidence>